<proteinExistence type="predicted"/>
<reference evidence="3" key="1">
    <citation type="journal article" date="2013" name="Genetics">
        <title>The draft genome and transcriptome of Panagrellus redivivus are shaped by the harsh demands of a free-living lifestyle.</title>
        <authorList>
            <person name="Srinivasan J."/>
            <person name="Dillman A.R."/>
            <person name="Macchietto M.G."/>
            <person name="Heikkinen L."/>
            <person name="Lakso M."/>
            <person name="Fracchia K.M."/>
            <person name="Antoshechkin I."/>
            <person name="Mortazavi A."/>
            <person name="Wong G."/>
            <person name="Sternberg P.W."/>
        </authorList>
    </citation>
    <scope>NUCLEOTIDE SEQUENCE [LARGE SCALE GENOMIC DNA]</scope>
    <source>
        <strain evidence="3">MT8872</strain>
    </source>
</reference>
<feature type="region of interest" description="Disordered" evidence="1">
    <location>
        <begin position="288"/>
        <end position="384"/>
    </location>
</feature>
<organism evidence="3 4">
    <name type="scientific">Panagrellus redivivus</name>
    <name type="common">Microworm</name>
    <dbReference type="NCBI Taxonomy" id="6233"/>
    <lineage>
        <taxon>Eukaryota</taxon>
        <taxon>Metazoa</taxon>
        <taxon>Ecdysozoa</taxon>
        <taxon>Nematoda</taxon>
        <taxon>Chromadorea</taxon>
        <taxon>Rhabditida</taxon>
        <taxon>Tylenchina</taxon>
        <taxon>Panagrolaimomorpha</taxon>
        <taxon>Panagrolaimoidea</taxon>
        <taxon>Panagrolaimidae</taxon>
        <taxon>Panagrellus</taxon>
    </lineage>
</organism>
<accession>A0A7E4VDU6</accession>
<dbReference type="Proteomes" id="UP000492821">
    <property type="component" value="Unassembled WGS sequence"/>
</dbReference>
<dbReference type="SUPFAM" id="SSF50156">
    <property type="entry name" value="PDZ domain-like"/>
    <property type="match status" value="2"/>
</dbReference>
<feature type="compositionally biased region" description="Basic residues" evidence="1">
    <location>
        <begin position="357"/>
        <end position="367"/>
    </location>
</feature>
<dbReference type="InterPro" id="IPR036034">
    <property type="entry name" value="PDZ_sf"/>
</dbReference>
<feature type="domain" description="PDZ" evidence="2">
    <location>
        <begin position="43"/>
        <end position="93"/>
    </location>
</feature>
<dbReference type="WBParaSite" id="Pan_g19633.t1">
    <property type="protein sequence ID" value="Pan_g19633.t1"/>
    <property type="gene ID" value="Pan_g19633"/>
</dbReference>
<dbReference type="PROSITE" id="PS50106">
    <property type="entry name" value="PDZ"/>
    <property type="match status" value="1"/>
</dbReference>
<dbReference type="Pfam" id="PF00595">
    <property type="entry name" value="PDZ"/>
    <property type="match status" value="1"/>
</dbReference>
<dbReference type="SMART" id="SM00228">
    <property type="entry name" value="PDZ"/>
    <property type="match status" value="2"/>
</dbReference>
<dbReference type="Gene3D" id="2.30.42.10">
    <property type="match status" value="1"/>
</dbReference>
<dbReference type="AlphaFoldDB" id="A0A7E4VDU6"/>
<dbReference type="InterPro" id="IPR040264">
    <property type="entry name" value="T15H9.4-like"/>
</dbReference>
<evidence type="ECO:0000256" key="1">
    <source>
        <dbReference type="SAM" id="MobiDB-lite"/>
    </source>
</evidence>
<sequence>MVKSKECTKETTQDQTVEEEQPHGTPKKTPYQKLPDKITQKVTINIVAANPRAKLGIRVGRTLNICSVQTGSPVEGQLKPGDMILSLNDQKIKERQQFEDILGKVADGKYTFVVRRPKPPETLEKESEILKTLPKAYDQVPGCKYIIGYLCIYPGASLGVHIMSLDSKVYVTNAPPHSLAGEVFSMGDAVLAIDGVPVTTVKMCSSAIKDALYAKGYCKTLLERPTTPVAKRRAKAALKTEKSMEIDPKMAEDIQGICFNVIEELIKEKDITPPSPRGMLKLTVPKADTPKKVSISETSEEAGIGCDPFNPELLQNVEPTGGGDKGRPQRKTRSSGDKKDDKKAKSGDKKDGIATTFKKKLRGKLKGKGSEETLGTVEETTKEE</sequence>
<feature type="compositionally biased region" description="Basic and acidic residues" evidence="1">
    <location>
        <begin position="1"/>
        <end position="12"/>
    </location>
</feature>
<protein>
    <submittedName>
        <fullName evidence="4">PDZ domain-containing protein</fullName>
    </submittedName>
</protein>
<evidence type="ECO:0000313" key="3">
    <source>
        <dbReference type="Proteomes" id="UP000492821"/>
    </source>
</evidence>
<keyword evidence="3" id="KW-1185">Reference proteome</keyword>
<reference evidence="4" key="2">
    <citation type="submission" date="2020-10" db="UniProtKB">
        <authorList>
            <consortium name="WormBaseParasite"/>
        </authorList>
    </citation>
    <scope>IDENTIFICATION</scope>
</reference>
<dbReference type="PANTHER" id="PTHR31327">
    <property type="entry name" value="SPERM MEIOSIS PDZ DOMAIN CONTAINING PROTEINS-RELATED"/>
    <property type="match status" value="1"/>
</dbReference>
<evidence type="ECO:0000259" key="2">
    <source>
        <dbReference type="PROSITE" id="PS50106"/>
    </source>
</evidence>
<name>A0A7E4VDU6_PANRE</name>
<evidence type="ECO:0000313" key="4">
    <source>
        <dbReference type="WBParaSite" id="Pan_g19633.t1"/>
    </source>
</evidence>
<feature type="compositionally biased region" description="Basic and acidic residues" evidence="1">
    <location>
        <begin position="334"/>
        <end position="352"/>
    </location>
</feature>
<dbReference type="PANTHER" id="PTHR31327:SF10">
    <property type="entry name" value="PDZ DOMAIN-CONTAINING PROTEIN"/>
    <property type="match status" value="1"/>
</dbReference>
<dbReference type="InterPro" id="IPR001478">
    <property type="entry name" value="PDZ"/>
</dbReference>
<feature type="region of interest" description="Disordered" evidence="1">
    <location>
        <begin position="1"/>
        <end position="32"/>
    </location>
</feature>